<name>A0A4Y7TC49_COPMI</name>
<feature type="compositionally biased region" description="Polar residues" evidence="1">
    <location>
        <begin position="131"/>
        <end position="142"/>
    </location>
</feature>
<accession>A0A4Y7TC49</accession>
<sequence length="157" mass="17311">MRARGVRCRGRRRQVYKDVGSHPIVSEYNHRPVHLPGQHTADEGVGRSALLLIRAQGPVRYVQDERGAGDPGEREGAYARLAPQSQWRACLSGRPPNFEVGTKVRYLVFAESKSHSSEPAGQGASERVRHTQTQSPQIQSSGPDVKREREAECSTAG</sequence>
<dbReference type="Proteomes" id="UP000298030">
    <property type="component" value="Unassembled WGS sequence"/>
</dbReference>
<evidence type="ECO:0000313" key="3">
    <source>
        <dbReference type="Proteomes" id="UP000298030"/>
    </source>
</evidence>
<gene>
    <name evidence="2" type="ORF">FA13DRAFT_1709623</name>
</gene>
<protein>
    <submittedName>
        <fullName evidence="2">Uncharacterized protein</fullName>
    </submittedName>
</protein>
<proteinExistence type="predicted"/>
<evidence type="ECO:0000313" key="2">
    <source>
        <dbReference type="EMBL" id="TEB31710.1"/>
    </source>
</evidence>
<reference evidence="2 3" key="1">
    <citation type="journal article" date="2019" name="Nat. Ecol. Evol.">
        <title>Megaphylogeny resolves global patterns of mushroom evolution.</title>
        <authorList>
            <person name="Varga T."/>
            <person name="Krizsan K."/>
            <person name="Foldi C."/>
            <person name="Dima B."/>
            <person name="Sanchez-Garcia M."/>
            <person name="Sanchez-Ramirez S."/>
            <person name="Szollosi G.J."/>
            <person name="Szarkandi J.G."/>
            <person name="Papp V."/>
            <person name="Albert L."/>
            <person name="Andreopoulos W."/>
            <person name="Angelini C."/>
            <person name="Antonin V."/>
            <person name="Barry K.W."/>
            <person name="Bougher N.L."/>
            <person name="Buchanan P."/>
            <person name="Buyck B."/>
            <person name="Bense V."/>
            <person name="Catcheside P."/>
            <person name="Chovatia M."/>
            <person name="Cooper J."/>
            <person name="Damon W."/>
            <person name="Desjardin D."/>
            <person name="Finy P."/>
            <person name="Geml J."/>
            <person name="Haridas S."/>
            <person name="Hughes K."/>
            <person name="Justo A."/>
            <person name="Karasinski D."/>
            <person name="Kautmanova I."/>
            <person name="Kiss B."/>
            <person name="Kocsube S."/>
            <person name="Kotiranta H."/>
            <person name="LaButti K.M."/>
            <person name="Lechner B.E."/>
            <person name="Liimatainen K."/>
            <person name="Lipzen A."/>
            <person name="Lukacs Z."/>
            <person name="Mihaltcheva S."/>
            <person name="Morgado L.N."/>
            <person name="Niskanen T."/>
            <person name="Noordeloos M.E."/>
            <person name="Ohm R.A."/>
            <person name="Ortiz-Santana B."/>
            <person name="Ovrebo C."/>
            <person name="Racz N."/>
            <person name="Riley R."/>
            <person name="Savchenko A."/>
            <person name="Shiryaev A."/>
            <person name="Soop K."/>
            <person name="Spirin V."/>
            <person name="Szebenyi C."/>
            <person name="Tomsovsky M."/>
            <person name="Tulloss R.E."/>
            <person name="Uehling J."/>
            <person name="Grigoriev I.V."/>
            <person name="Vagvolgyi C."/>
            <person name="Papp T."/>
            <person name="Martin F.M."/>
            <person name="Miettinen O."/>
            <person name="Hibbett D.S."/>
            <person name="Nagy L.G."/>
        </authorList>
    </citation>
    <scope>NUCLEOTIDE SEQUENCE [LARGE SCALE GENOMIC DNA]</scope>
    <source>
        <strain evidence="2 3">FP101781</strain>
    </source>
</reference>
<dbReference type="EMBL" id="QPFP01000018">
    <property type="protein sequence ID" value="TEB31710.1"/>
    <property type="molecule type" value="Genomic_DNA"/>
</dbReference>
<feature type="region of interest" description="Disordered" evidence="1">
    <location>
        <begin position="112"/>
        <end position="157"/>
    </location>
</feature>
<comment type="caution">
    <text evidence="2">The sequence shown here is derived from an EMBL/GenBank/DDBJ whole genome shotgun (WGS) entry which is preliminary data.</text>
</comment>
<organism evidence="2 3">
    <name type="scientific">Coprinellus micaceus</name>
    <name type="common">Glistening ink-cap mushroom</name>
    <name type="synonym">Coprinus micaceus</name>
    <dbReference type="NCBI Taxonomy" id="71717"/>
    <lineage>
        <taxon>Eukaryota</taxon>
        <taxon>Fungi</taxon>
        <taxon>Dikarya</taxon>
        <taxon>Basidiomycota</taxon>
        <taxon>Agaricomycotina</taxon>
        <taxon>Agaricomycetes</taxon>
        <taxon>Agaricomycetidae</taxon>
        <taxon>Agaricales</taxon>
        <taxon>Agaricineae</taxon>
        <taxon>Psathyrellaceae</taxon>
        <taxon>Coprinellus</taxon>
    </lineage>
</organism>
<keyword evidence="3" id="KW-1185">Reference proteome</keyword>
<dbReference type="AlphaFoldDB" id="A0A4Y7TC49"/>
<evidence type="ECO:0000256" key="1">
    <source>
        <dbReference type="SAM" id="MobiDB-lite"/>
    </source>
</evidence>
<feature type="compositionally biased region" description="Basic and acidic residues" evidence="1">
    <location>
        <begin position="144"/>
        <end position="157"/>
    </location>
</feature>